<dbReference type="GO" id="GO:0046872">
    <property type="term" value="F:metal ion binding"/>
    <property type="evidence" value="ECO:0007669"/>
    <property type="project" value="UniProtKB-UniRule"/>
</dbReference>
<evidence type="ECO:0000256" key="4">
    <source>
        <dbReference type="ARBA" id="ARBA00022723"/>
    </source>
</evidence>
<evidence type="ECO:0000256" key="5">
    <source>
        <dbReference type="ARBA" id="ARBA00022801"/>
    </source>
</evidence>
<dbReference type="InterPro" id="IPR023367">
    <property type="entry name" value="Peptidase_M42_dom2"/>
</dbReference>
<reference evidence="9 10" key="1">
    <citation type="journal article" date="2003" name="Int. J. Syst. Evol. Microbiol.">
        <title>Virgibacillus carmonensis sp. nov., Virgibacillus necropolis sp. nov. and Virgibacillus picturae sp. nov., three novel species isolated from deteriorated mural paintings, transfer of the species of the genus salibacillus to Virgibacillus, as Virgibacillus marismortui comb. nov. and Virgibacillus salexigens comb. nov., and emended description of the genus Virgibacillus.</title>
        <authorList>
            <person name="Heyrman J."/>
            <person name="Logan N.A."/>
            <person name="Busse H.J."/>
            <person name="Balcaen A."/>
            <person name="Lebbe L."/>
            <person name="Rodriguez-Diaz M."/>
            <person name="Swings J."/>
            <person name="De Vos P."/>
        </authorList>
    </citation>
    <scope>NUCLEOTIDE SEQUENCE [LARGE SCALE GENOMIC DNA]</scope>
    <source>
        <strain evidence="9 10">LMG 19488</strain>
    </source>
</reference>
<keyword evidence="2" id="KW-0031">Aminopeptidase</keyword>
<keyword evidence="10" id="KW-1185">Reference proteome</keyword>
<comment type="cofactor">
    <cofactor evidence="8">
        <name>a divalent metal cation</name>
        <dbReference type="ChEBI" id="CHEBI:60240"/>
    </cofactor>
    <text evidence="8">Binds 2 divalent metal cations per subunit.</text>
</comment>
<evidence type="ECO:0000256" key="2">
    <source>
        <dbReference type="ARBA" id="ARBA00022438"/>
    </source>
</evidence>
<dbReference type="Pfam" id="PF05343">
    <property type="entry name" value="Peptidase_M42"/>
    <property type="match status" value="1"/>
</dbReference>
<dbReference type="GO" id="GO:0004177">
    <property type="term" value="F:aminopeptidase activity"/>
    <property type="evidence" value="ECO:0007669"/>
    <property type="project" value="UniProtKB-UniRule"/>
</dbReference>
<evidence type="ECO:0000256" key="6">
    <source>
        <dbReference type="PIRNR" id="PIRNR001123"/>
    </source>
</evidence>
<dbReference type="CDD" id="cd05656">
    <property type="entry name" value="M42_Frv"/>
    <property type="match status" value="1"/>
</dbReference>
<feature type="active site" description="Proton acceptor" evidence="7">
    <location>
        <position position="210"/>
    </location>
</feature>
<dbReference type="EMBL" id="CP022437">
    <property type="protein sequence ID" value="ASN04591.1"/>
    <property type="molecule type" value="Genomic_DNA"/>
</dbReference>
<gene>
    <name evidence="9" type="ORF">CFK40_05970</name>
</gene>
<feature type="binding site" evidence="8">
    <location>
        <position position="320"/>
    </location>
    <ligand>
        <name>Zn(2+)</name>
        <dbReference type="ChEBI" id="CHEBI:29105"/>
        <label>2</label>
    </ligand>
</feature>
<feature type="binding site" evidence="8">
    <location>
        <position position="233"/>
    </location>
    <ligand>
        <name>Zn(2+)</name>
        <dbReference type="ChEBI" id="CHEBI:29105"/>
        <label>1</label>
    </ligand>
</feature>
<feature type="binding site" evidence="8">
    <location>
        <position position="178"/>
    </location>
    <ligand>
        <name>Zn(2+)</name>
        <dbReference type="ChEBI" id="CHEBI:29105"/>
        <label>2</label>
    </ligand>
</feature>
<evidence type="ECO:0000256" key="1">
    <source>
        <dbReference type="ARBA" id="ARBA00006272"/>
    </source>
</evidence>
<accession>A0A221MAD5</accession>
<evidence type="ECO:0000256" key="7">
    <source>
        <dbReference type="PIRSR" id="PIRSR001123-1"/>
    </source>
</evidence>
<dbReference type="PANTHER" id="PTHR32481">
    <property type="entry name" value="AMINOPEPTIDASE"/>
    <property type="match status" value="1"/>
</dbReference>
<organism evidence="9 10">
    <name type="scientific">Virgibacillus necropolis</name>
    <dbReference type="NCBI Taxonomy" id="163877"/>
    <lineage>
        <taxon>Bacteria</taxon>
        <taxon>Bacillati</taxon>
        <taxon>Bacillota</taxon>
        <taxon>Bacilli</taxon>
        <taxon>Bacillales</taxon>
        <taxon>Bacillaceae</taxon>
        <taxon>Virgibacillus</taxon>
    </lineage>
</organism>
<dbReference type="GO" id="GO:0006508">
    <property type="term" value="P:proteolysis"/>
    <property type="evidence" value="ECO:0007669"/>
    <property type="project" value="UniProtKB-KW"/>
</dbReference>
<dbReference type="AlphaFoldDB" id="A0A221MAD5"/>
<dbReference type="PIRSF" id="PIRSF001123">
    <property type="entry name" value="PepA_GA"/>
    <property type="match status" value="1"/>
</dbReference>
<dbReference type="OrthoDB" id="9772053at2"/>
<dbReference type="PANTHER" id="PTHR32481:SF7">
    <property type="entry name" value="AMINOPEPTIDASE YHFE-RELATED"/>
    <property type="match status" value="1"/>
</dbReference>
<dbReference type="KEGG" id="vne:CFK40_05970"/>
<sequence length="354" mass="38487">MFKLLKQLTELQGPSGFEQPVTSYIKEKVTPLCDEVKVDAIGNVIARFKGNKPGPKVLLTAHMDEIGFIVKKVEKNGLIRFEKLGGHDDRILLAQKVMVRSEKGPKLGIIGTISVHYQKFDNSQKVRDYKQLYVDVGASSLADVEEMGIAVGDPITWDSQVEFLGDEQNGKIVGKGFDDRAGCAVLIQLLEDLQNKEFSGEVIALFAVQEEVGLRGAKVALANLEFDIAIALDTTAVSDTPEDVMDNTLQIGGGVGIKIMDSSLISHPAVKDKLVELARTGKIKHQLEIFTGIGTDAGAVTLANKGVPTGVLSIPSRNAHSPVEVIDLKDLESVKELLTAFIKNDNQKSDFLFY</sequence>
<dbReference type="Gene3D" id="2.40.30.40">
    <property type="entry name" value="Peptidase M42, domain 2"/>
    <property type="match status" value="1"/>
</dbReference>
<feature type="binding site" evidence="8">
    <location>
        <position position="211"/>
    </location>
    <ligand>
        <name>Zn(2+)</name>
        <dbReference type="ChEBI" id="CHEBI:29105"/>
        <label>2</label>
    </ligand>
</feature>
<proteinExistence type="inferred from homology"/>
<evidence type="ECO:0000313" key="9">
    <source>
        <dbReference type="EMBL" id="ASN04591.1"/>
    </source>
</evidence>
<feature type="binding site" evidence="8">
    <location>
        <position position="178"/>
    </location>
    <ligand>
        <name>Zn(2+)</name>
        <dbReference type="ChEBI" id="CHEBI:29105"/>
        <label>1</label>
    </ligand>
</feature>
<dbReference type="InterPro" id="IPR051464">
    <property type="entry name" value="Peptidase_M42_aminopept"/>
</dbReference>
<dbReference type="SUPFAM" id="SSF53187">
    <property type="entry name" value="Zn-dependent exopeptidases"/>
    <property type="match status" value="1"/>
</dbReference>
<keyword evidence="3" id="KW-0645">Protease</keyword>
<dbReference type="Gene3D" id="3.40.630.10">
    <property type="entry name" value="Zn peptidases"/>
    <property type="match status" value="1"/>
</dbReference>
<comment type="similarity">
    <text evidence="1 6">Belongs to the peptidase M42 family.</text>
</comment>
<name>A0A221MAD5_9BACI</name>
<evidence type="ECO:0000313" key="10">
    <source>
        <dbReference type="Proteomes" id="UP000204391"/>
    </source>
</evidence>
<dbReference type="SUPFAM" id="SSF101821">
    <property type="entry name" value="Aminopeptidase/glucanase lid domain"/>
    <property type="match status" value="1"/>
</dbReference>
<dbReference type="Proteomes" id="UP000204391">
    <property type="component" value="Chromosome"/>
</dbReference>
<evidence type="ECO:0000256" key="3">
    <source>
        <dbReference type="ARBA" id="ARBA00022670"/>
    </source>
</evidence>
<dbReference type="RefSeq" id="WP_089531442.1">
    <property type="nucleotide sequence ID" value="NZ_CP022437.1"/>
</dbReference>
<keyword evidence="4 8" id="KW-0479">Metal-binding</keyword>
<feature type="binding site" evidence="8">
    <location>
        <position position="62"/>
    </location>
    <ligand>
        <name>Zn(2+)</name>
        <dbReference type="ChEBI" id="CHEBI:29105"/>
        <label>1</label>
    </ligand>
</feature>
<protein>
    <submittedName>
        <fullName evidence="9">Endoglucanase</fullName>
    </submittedName>
</protein>
<keyword evidence="5" id="KW-0378">Hydrolase</keyword>
<dbReference type="InterPro" id="IPR008007">
    <property type="entry name" value="Peptidase_M42"/>
</dbReference>
<evidence type="ECO:0000256" key="8">
    <source>
        <dbReference type="PIRSR" id="PIRSR001123-2"/>
    </source>
</evidence>